<dbReference type="SUPFAM" id="SSF57959">
    <property type="entry name" value="Leucine zipper domain"/>
    <property type="match status" value="1"/>
</dbReference>
<feature type="region of interest" description="Disordered" evidence="3">
    <location>
        <begin position="76"/>
        <end position="206"/>
    </location>
</feature>
<accession>A0A1Y1UI26</accession>
<feature type="compositionally biased region" description="Low complexity" evidence="3">
    <location>
        <begin position="291"/>
        <end position="303"/>
    </location>
</feature>
<feature type="compositionally biased region" description="Basic and acidic residues" evidence="3">
    <location>
        <begin position="7"/>
        <end position="28"/>
    </location>
</feature>
<comment type="subcellular location">
    <subcellularLocation>
        <location evidence="1">Nucleus</location>
    </subcellularLocation>
</comment>
<feature type="region of interest" description="Disordered" evidence="3">
    <location>
        <begin position="374"/>
        <end position="445"/>
    </location>
</feature>
<dbReference type="GO" id="GO:0001228">
    <property type="term" value="F:DNA-binding transcription activator activity, RNA polymerase II-specific"/>
    <property type="evidence" value="ECO:0007669"/>
    <property type="project" value="TreeGrafter"/>
</dbReference>
<evidence type="ECO:0000259" key="4">
    <source>
        <dbReference type="PROSITE" id="PS50217"/>
    </source>
</evidence>
<feature type="compositionally biased region" description="Polar residues" evidence="3">
    <location>
        <begin position="178"/>
        <end position="206"/>
    </location>
</feature>
<dbReference type="InterPro" id="IPR050936">
    <property type="entry name" value="AP-1-like"/>
</dbReference>
<proteinExistence type="predicted"/>
<dbReference type="AlphaFoldDB" id="A0A1Y1UI26"/>
<feature type="compositionally biased region" description="Polar residues" evidence="3">
    <location>
        <begin position="421"/>
        <end position="431"/>
    </location>
</feature>
<dbReference type="PROSITE" id="PS50217">
    <property type="entry name" value="BZIP"/>
    <property type="match status" value="1"/>
</dbReference>
<dbReference type="Proteomes" id="UP000193218">
    <property type="component" value="Unassembled WGS sequence"/>
</dbReference>
<name>A0A1Y1UI26_9TREE</name>
<dbReference type="SMART" id="SM00338">
    <property type="entry name" value="BRLZ"/>
    <property type="match status" value="1"/>
</dbReference>
<evidence type="ECO:0000256" key="1">
    <source>
        <dbReference type="ARBA" id="ARBA00004123"/>
    </source>
</evidence>
<evidence type="ECO:0000313" key="5">
    <source>
        <dbReference type="EMBL" id="ORX36745.1"/>
    </source>
</evidence>
<dbReference type="OrthoDB" id="2593073at2759"/>
<feature type="region of interest" description="Disordered" evidence="3">
    <location>
        <begin position="275"/>
        <end position="314"/>
    </location>
</feature>
<dbReference type="CDD" id="cd14688">
    <property type="entry name" value="bZIP_YAP"/>
    <property type="match status" value="1"/>
</dbReference>
<dbReference type="Gene3D" id="1.20.5.170">
    <property type="match status" value="1"/>
</dbReference>
<gene>
    <name evidence="5" type="ORF">BD324DRAFT_464958</name>
</gene>
<keyword evidence="2" id="KW-0539">Nucleus</keyword>
<dbReference type="InterPro" id="IPR046347">
    <property type="entry name" value="bZIP_sf"/>
</dbReference>
<dbReference type="GO" id="GO:0090575">
    <property type="term" value="C:RNA polymerase II transcription regulator complex"/>
    <property type="evidence" value="ECO:0007669"/>
    <property type="project" value="TreeGrafter"/>
</dbReference>
<protein>
    <recommendedName>
        <fullName evidence="4">BZIP domain-containing protein</fullName>
    </recommendedName>
</protein>
<feature type="domain" description="BZIP" evidence="4">
    <location>
        <begin position="1"/>
        <end position="64"/>
    </location>
</feature>
<organism evidence="5 6">
    <name type="scientific">Kockovaella imperatae</name>
    <dbReference type="NCBI Taxonomy" id="4999"/>
    <lineage>
        <taxon>Eukaryota</taxon>
        <taxon>Fungi</taxon>
        <taxon>Dikarya</taxon>
        <taxon>Basidiomycota</taxon>
        <taxon>Agaricomycotina</taxon>
        <taxon>Tremellomycetes</taxon>
        <taxon>Tremellales</taxon>
        <taxon>Cuniculitremaceae</taxon>
        <taxon>Kockovaella</taxon>
    </lineage>
</organism>
<comment type="caution">
    <text evidence="5">The sequence shown here is derived from an EMBL/GenBank/DDBJ whole genome shotgun (WGS) entry which is preliminary data.</text>
</comment>
<evidence type="ECO:0000256" key="2">
    <source>
        <dbReference type="ARBA" id="ARBA00023242"/>
    </source>
</evidence>
<keyword evidence="6" id="KW-1185">Reference proteome</keyword>
<dbReference type="InParanoid" id="A0A1Y1UI26"/>
<dbReference type="InterPro" id="IPR004827">
    <property type="entry name" value="bZIP"/>
</dbReference>
<feature type="compositionally biased region" description="Low complexity" evidence="3">
    <location>
        <begin position="76"/>
        <end position="88"/>
    </location>
</feature>
<dbReference type="Pfam" id="PF00170">
    <property type="entry name" value="bZIP_1"/>
    <property type="match status" value="1"/>
</dbReference>
<dbReference type="RefSeq" id="XP_021870814.1">
    <property type="nucleotide sequence ID" value="XM_022012861.1"/>
</dbReference>
<feature type="compositionally biased region" description="Polar residues" evidence="3">
    <location>
        <begin position="121"/>
        <end position="170"/>
    </location>
</feature>
<sequence length="499" mass="52799">MTKAQRRKEQNRAAQKAFRERREAKVRDLEEKVAELESKSYGVNVENENLRGILKRLQEENVALKQAAFTFSMPVASGSAAPAQSSSSGKEASLGTTRQPSPYQAEDPLRSINDPPARNDSLGSNASPEPLRSVNSPNLRAANASTDRSPSQPPQLFNGATNAFDSNFLSSYMGKPGSPSNSMKTSPPSVPASSQSGLTPQSTTSTKTEIEALWASFLDQQAQQRQQAQQPKTPGTLLKEQAYSMFGNGAFTGNGFVTSPKAFDAGNAGTGAAPSFDKMAFRDDSSGSAKSQPQAPVSVPAPQDGNRDPWAGMMDSSMKDFLASLTGANEESAEVPPTKSPEDEDFNAQLLKLLGAASPSAAFNLPVGTDNPFSPTNYLNMEPSPSASGSNGISPASMAQLSSVSNSASPGSSAGDAATSVTSFSQSQNGDGSHGLSAQKRQDSDGKEWVYIVDQSGNVIRPADMWTDLGFKKQDAMHEILVDDLCDLMKTKVTCKDGE</sequence>
<feature type="compositionally biased region" description="Low complexity" evidence="3">
    <location>
        <begin position="402"/>
        <end position="420"/>
    </location>
</feature>
<dbReference type="EMBL" id="NBSH01000007">
    <property type="protein sequence ID" value="ORX36745.1"/>
    <property type="molecule type" value="Genomic_DNA"/>
</dbReference>
<dbReference type="GO" id="GO:0000976">
    <property type="term" value="F:transcription cis-regulatory region binding"/>
    <property type="evidence" value="ECO:0007669"/>
    <property type="project" value="InterPro"/>
</dbReference>
<dbReference type="PROSITE" id="PS00036">
    <property type="entry name" value="BZIP_BASIC"/>
    <property type="match status" value="1"/>
</dbReference>
<dbReference type="STRING" id="4999.A0A1Y1UI26"/>
<feature type="compositionally biased region" description="Polar residues" evidence="3">
    <location>
        <begin position="374"/>
        <end position="401"/>
    </location>
</feature>
<feature type="region of interest" description="Disordered" evidence="3">
    <location>
        <begin position="1"/>
        <end position="28"/>
    </location>
</feature>
<dbReference type="PANTHER" id="PTHR40621">
    <property type="entry name" value="TRANSCRIPTION FACTOR KAPC-RELATED"/>
    <property type="match status" value="1"/>
</dbReference>
<evidence type="ECO:0000256" key="3">
    <source>
        <dbReference type="SAM" id="MobiDB-lite"/>
    </source>
</evidence>
<dbReference type="PANTHER" id="PTHR40621:SF6">
    <property type="entry name" value="AP-1-LIKE TRANSCRIPTION FACTOR YAP1-RELATED"/>
    <property type="match status" value="1"/>
</dbReference>
<dbReference type="GeneID" id="33554669"/>
<reference evidence="5 6" key="1">
    <citation type="submission" date="2017-03" db="EMBL/GenBank/DDBJ databases">
        <title>Widespread Adenine N6-methylation of Active Genes in Fungi.</title>
        <authorList>
            <consortium name="DOE Joint Genome Institute"/>
            <person name="Mondo S.J."/>
            <person name="Dannebaum R.O."/>
            <person name="Kuo R.C."/>
            <person name="Louie K.B."/>
            <person name="Bewick A.J."/>
            <person name="Labutti K."/>
            <person name="Haridas S."/>
            <person name="Kuo A."/>
            <person name="Salamov A."/>
            <person name="Ahrendt S.R."/>
            <person name="Lau R."/>
            <person name="Bowen B.P."/>
            <person name="Lipzen A."/>
            <person name="Sullivan W."/>
            <person name="Andreopoulos W.B."/>
            <person name="Clum A."/>
            <person name="Lindquist E."/>
            <person name="Daum C."/>
            <person name="Northen T.R."/>
            <person name="Ramamoorthy G."/>
            <person name="Schmitz R.J."/>
            <person name="Gryganskyi A."/>
            <person name="Culley D."/>
            <person name="Magnuson J."/>
            <person name="James T.Y."/>
            <person name="O'Malley M.A."/>
            <person name="Stajich J.E."/>
            <person name="Spatafora J.W."/>
            <person name="Visel A."/>
            <person name="Grigoriev I.V."/>
        </authorList>
    </citation>
    <scope>NUCLEOTIDE SEQUENCE [LARGE SCALE GENOMIC DNA]</scope>
    <source>
        <strain evidence="5 6">NRRL Y-17943</strain>
    </source>
</reference>
<evidence type="ECO:0000313" key="6">
    <source>
        <dbReference type="Proteomes" id="UP000193218"/>
    </source>
</evidence>